<dbReference type="EMBL" id="SIDB01000007">
    <property type="protein sequence ID" value="KAI3430495.1"/>
    <property type="molecule type" value="Genomic_DNA"/>
</dbReference>
<evidence type="ECO:0000313" key="2">
    <source>
        <dbReference type="EMBL" id="KAI3430495.1"/>
    </source>
</evidence>
<feature type="compositionally biased region" description="Polar residues" evidence="1">
    <location>
        <begin position="951"/>
        <end position="961"/>
    </location>
</feature>
<organism evidence="2 3">
    <name type="scientific">Chlorella vulgaris</name>
    <name type="common">Green alga</name>
    <dbReference type="NCBI Taxonomy" id="3077"/>
    <lineage>
        <taxon>Eukaryota</taxon>
        <taxon>Viridiplantae</taxon>
        <taxon>Chlorophyta</taxon>
        <taxon>core chlorophytes</taxon>
        <taxon>Trebouxiophyceae</taxon>
        <taxon>Chlorellales</taxon>
        <taxon>Chlorellaceae</taxon>
        <taxon>Chlorella clade</taxon>
        <taxon>Chlorella</taxon>
    </lineage>
</organism>
<proteinExistence type="predicted"/>
<feature type="compositionally biased region" description="Low complexity" evidence="1">
    <location>
        <begin position="855"/>
        <end position="865"/>
    </location>
</feature>
<feature type="region of interest" description="Disordered" evidence="1">
    <location>
        <begin position="852"/>
        <end position="1055"/>
    </location>
</feature>
<dbReference type="AlphaFoldDB" id="A0A9D4YWM8"/>
<dbReference type="OrthoDB" id="514387at2759"/>
<feature type="compositionally biased region" description="Low complexity" evidence="1">
    <location>
        <begin position="607"/>
        <end position="639"/>
    </location>
</feature>
<feature type="region of interest" description="Disordered" evidence="1">
    <location>
        <begin position="107"/>
        <end position="129"/>
    </location>
</feature>
<evidence type="ECO:0000256" key="1">
    <source>
        <dbReference type="SAM" id="MobiDB-lite"/>
    </source>
</evidence>
<evidence type="ECO:0000313" key="3">
    <source>
        <dbReference type="Proteomes" id="UP001055712"/>
    </source>
</evidence>
<accession>A0A9D4YWM8</accession>
<feature type="compositionally biased region" description="Polar residues" evidence="1">
    <location>
        <begin position="332"/>
        <end position="342"/>
    </location>
</feature>
<name>A0A9D4YWM8_CHLVU</name>
<reference evidence="2" key="2">
    <citation type="submission" date="2020-11" db="EMBL/GenBank/DDBJ databases">
        <authorList>
            <person name="Cecchin M."/>
            <person name="Marcolungo L."/>
            <person name="Rossato M."/>
            <person name="Girolomoni L."/>
            <person name="Cosentino E."/>
            <person name="Cuine S."/>
            <person name="Li-Beisson Y."/>
            <person name="Delledonne M."/>
            <person name="Ballottari M."/>
        </authorList>
    </citation>
    <scope>NUCLEOTIDE SEQUENCE</scope>
    <source>
        <strain evidence="2">211/11P</strain>
        <tissue evidence="2">Whole cell</tissue>
    </source>
</reference>
<protein>
    <submittedName>
        <fullName evidence="2">Uncharacterized protein</fullName>
    </submittedName>
</protein>
<feature type="region of interest" description="Disordered" evidence="1">
    <location>
        <begin position="1"/>
        <end position="21"/>
    </location>
</feature>
<feature type="region of interest" description="Disordered" evidence="1">
    <location>
        <begin position="316"/>
        <end position="342"/>
    </location>
</feature>
<dbReference type="Proteomes" id="UP001055712">
    <property type="component" value="Unassembled WGS sequence"/>
</dbReference>
<sequence length="1055" mass="107047">MAGLGGSGEMDLPDWNEALQQDSFDCSPVKQPLAQMRLKAGNTQRVSARGHPSGAAAAGGVKAAPMLVPVATSAGNENSSIAAAATPAEAPRSVRRIHTPNRTGLTNRAVRLPSRPGVTPGAKQPEQFAVPPSTTRAEARAAAAAPLPPTAGIKSILKRLNFSTSKQKAARVAATSAVATSAAAPAFKPGFSAAQLQPESTMKQLRFDGGASVGPAAAPRHVRFDAATASPAPRTRQVVAHSADTPAAASVAFGTPTPAIPEAEEEDELASRGSGEEESAAAGVGGSVNSARAGSTPFDRRLSSLFRKYQMEGTPELGEEELGGLVDGGAASSPSWKRLSSTSVPEAIRELAKKYDGTSLGTQVAASPTPTPIPDTSVVASTPGHATDMAEGEAVTPVQPAAPDTCSPAMHPTPHDVLAGFLQRNDLYESPAAAAEAAAAAAAAATTAPLLNNRLEQAEGSVPADVRQPHVTALSQQGEEAVALSPADALARLLAPVLLATLSQIEQERQEGGASGPAGSTGSPAANSSGFLAAVAAAGATPPGASSALPALDDAVQRDSEGIPTVTPPTVTVRRGGHSISAADVPVRDDCELAANLFDSFGGNFSPAERQAQQPQQYQRQLSTVAASAGPEDAAASPEFSFFPTGTPHLQQAFFGNGGEAAEGVTPDLPALAAAGSSTISPEILGFYESQALQQAAAAATDGPSQAAAPVPAMPKSIIKSGRPLNAAGTPVLGHAQRGGPDCAPPTITRELQALMAGLRLEERAEIEQMGTVATLSPVRATGNMRGFLGGMGMGRAITPVRRSTRKMAAGPPRPLEAMLEEADFSYVPNAALMRDDAPPKREEAQTKAAKRAASRATSQASLAAVEGDREQAEPSSTPAAARRYSTRGAAGRAEAQVLGTPTPEAQPEEEHRFSLRRLRTLLPHSGRGGAGGPDSPQALPAADAPVAQDASPQLSESPSFAGTAGTAAHAGFGDGAGGTSRPYSLRASTLKKARRSEAPSTPAGPPPPAATDAAQAAGSGGKQEPPQLNLSPTEQGIRATLRRSSRKSQQGPAR</sequence>
<reference evidence="2" key="1">
    <citation type="journal article" date="2019" name="Plant J.">
        <title>Chlorella vulgaris genome assembly and annotation reveals the molecular basis for metabolic acclimation to high light conditions.</title>
        <authorList>
            <person name="Cecchin M."/>
            <person name="Marcolungo L."/>
            <person name="Rossato M."/>
            <person name="Girolomoni L."/>
            <person name="Cosentino E."/>
            <person name="Cuine S."/>
            <person name="Li-Beisson Y."/>
            <person name="Delledonne M."/>
            <person name="Ballottari M."/>
        </authorList>
    </citation>
    <scope>NUCLEOTIDE SEQUENCE</scope>
    <source>
        <strain evidence="2">211/11P</strain>
    </source>
</reference>
<feature type="region of interest" description="Disordered" evidence="1">
    <location>
        <begin position="605"/>
        <end position="643"/>
    </location>
</feature>
<keyword evidence="3" id="KW-1185">Reference proteome</keyword>
<feature type="region of interest" description="Disordered" evidence="1">
    <location>
        <begin position="228"/>
        <end position="296"/>
    </location>
</feature>
<gene>
    <name evidence="2" type="ORF">D9Q98_005090</name>
</gene>
<feature type="compositionally biased region" description="Low complexity" evidence="1">
    <location>
        <begin position="962"/>
        <end position="972"/>
    </location>
</feature>
<comment type="caution">
    <text evidence="2">The sequence shown here is derived from an EMBL/GenBank/DDBJ whole genome shotgun (WGS) entry which is preliminary data.</text>
</comment>